<evidence type="ECO:0000256" key="2">
    <source>
        <dbReference type="SAM" id="SignalP"/>
    </source>
</evidence>
<dbReference type="Proteomes" id="UP000177040">
    <property type="component" value="Unassembled WGS sequence"/>
</dbReference>
<name>A0A1F6N1D6_9BACT</name>
<dbReference type="Pfam" id="PF01471">
    <property type="entry name" value="PG_binding_1"/>
    <property type="match status" value="2"/>
</dbReference>
<comment type="caution">
    <text evidence="4">The sequence shown here is derived from an EMBL/GenBank/DDBJ whole genome shotgun (WGS) entry which is preliminary data.</text>
</comment>
<feature type="region of interest" description="Disordered" evidence="1">
    <location>
        <begin position="109"/>
        <end position="138"/>
    </location>
</feature>
<dbReference type="InterPro" id="IPR052905">
    <property type="entry name" value="LD-transpeptidase_YkuD-like"/>
</dbReference>
<sequence>MVAMLYALSPLWAQAAFNDVTTDGGSASIVLDDSSSYVIDAANRVESFTANASTIDFVVLPGSVISITSNDRKNFTYSATTCETVEKTCNSDLSRLFIQCNNQSTSHTVTVTPSGTCTASSGGGSNGGGSSAPTKNPEPEKVIAKPIMVEVPKPAPAEIKLVRYEFKKQFGSSSKGEDVKQLQLRLKEIGFLPATTVVNDKFGSATVLAVKKFQKANGIAQVGNVGPATLKALNKVASVLVPTPAVTAPNSVVAPAPIVNSDKFTFIKQLKSGNNNADVLQLQIKLKALGYLPASVTPNGNFGSATVLAVKKFQKANGIAQVGNVGSATLKALNK</sequence>
<dbReference type="AlphaFoldDB" id="A0A1F6N1D6"/>
<dbReference type="PANTHER" id="PTHR41533:SF1">
    <property type="entry name" value="L,D-TRANSPEPTIDASE YCBB-RELATED"/>
    <property type="match status" value="1"/>
</dbReference>
<feature type="signal peptide" evidence="2">
    <location>
        <begin position="1"/>
        <end position="15"/>
    </location>
</feature>
<protein>
    <recommendedName>
        <fullName evidence="3">Peptidoglycan binding-like domain-containing protein</fullName>
    </recommendedName>
</protein>
<feature type="chain" id="PRO_5013017774" description="Peptidoglycan binding-like domain-containing protein" evidence="2">
    <location>
        <begin position="16"/>
        <end position="335"/>
    </location>
</feature>
<dbReference type="PANTHER" id="PTHR41533">
    <property type="entry name" value="L,D-TRANSPEPTIDASE HI_1667-RELATED"/>
    <property type="match status" value="1"/>
</dbReference>
<gene>
    <name evidence="4" type="ORF">A2983_03850</name>
</gene>
<proteinExistence type="predicted"/>
<dbReference type="Gene3D" id="1.10.101.10">
    <property type="entry name" value="PGBD-like superfamily/PGBD"/>
    <property type="match status" value="2"/>
</dbReference>
<accession>A0A1F6N1D6</accession>
<feature type="domain" description="Peptidoglycan binding-like" evidence="3">
    <location>
        <begin position="176"/>
        <end position="233"/>
    </location>
</feature>
<evidence type="ECO:0000313" key="5">
    <source>
        <dbReference type="Proteomes" id="UP000177040"/>
    </source>
</evidence>
<dbReference type="InterPro" id="IPR036365">
    <property type="entry name" value="PGBD-like_sf"/>
</dbReference>
<organism evidence="4 5">
    <name type="scientific">Candidatus Magasanikbacteria bacterium RIFCSPLOWO2_01_FULL_40_15</name>
    <dbReference type="NCBI Taxonomy" id="1798686"/>
    <lineage>
        <taxon>Bacteria</taxon>
        <taxon>Candidatus Magasanikiibacteriota</taxon>
    </lineage>
</organism>
<dbReference type="EMBL" id="MFQH01000023">
    <property type="protein sequence ID" value="OGH77747.1"/>
    <property type="molecule type" value="Genomic_DNA"/>
</dbReference>
<evidence type="ECO:0000313" key="4">
    <source>
        <dbReference type="EMBL" id="OGH77747.1"/>
    </source>
</evidence>
<dbReference type="InterPro" id="IPR036366">
    <property type="entry name" value="PGBDSf"/>
</dbReference>
<dbReference type="SUPFAM" id="SSF47090">
    <property type="entry name" value="PGBD-like"/>
    <property type="match status" value="2"/>
</dbReference>
<evidence type="ECO:0000259" key="3">
    <source>
        <dbReference type="Pfam" id="PF01471"/>
    </source>
</evidence>
<dbReference type="InterPro" id="IPR002477">
    <property type="entry name" value="Peptidoglycan-bd-like"/>
</dbReference>
<feature type="domain" description="Peptidoglycan binding-like" evidence="3">
    <location>
        <begin position="276"/>
        <end position="333"/>
    </location>
</feature>
<reference evidence="4 5" key="1">
    <citation type="journal article" date="2016" name="Nat. Commun.">
        <title>Thousands of microbial genomes shed light on interconnected biogeochemical processes in an aquifer system.</title>
        <authorList>
            <person name="Anantharaman K."/>
            <person name="Brown C.T."/>
            <person name="Hug L.A."/>
            <person name="Sharon I."/>
            <person name="Castelle C.J."/>
            <person name="Probst A.J."/>
            <person name="Thomas B.C."/>
            <person name="Singh A."/>
            <person name="Wilkins M.J."/>
            <person name="Karaoz U."/>
            <person name="Brodie E.L."/>
            <person name="Williams K.H."/>
            <person name="Hubbard S.S."/>
            <person name="Banfield J.F."/>
        </authorList>
    </citation>
    <scope>NUCLEOTIDE SEQUENCE [LARGE SCALE GENOMIC DNA]</scope>
</reference>
<feature type="compositionally biased region" description="Gly residues" evidence="1">
    <location>
        <begin position="121"/>
        <end position="130"/>
    </location>
</feature>
<keyword evidence="2" id="KW-0732">Signal</keyword>
<evidence type="ECO:0000256" key="1">
    <source>
        <dbReference type="SAM" id="MobiDB-lite"/>
    </source>
</evidence>